<dbReference type="InterPro" id="IPR050491">
    <property type="entry name" value="AmpC-like"/>
</dbReference>
<feature type="signal peptide" evidence="2">
    <location>
        <begin position="1"/>
        <end position="19"/>
    </location>
</feature>
<evidence type="ECO:0000313" key="5">
    <source>
        <dbReference type="Proteomes" id="UP000030907"/>
    </source>
</evidence>
<name>A0A0A7PJK3_9SPHN</name>
<keyword evidence="1" id="KW-1133">Transmembrane helix</keyword>
<dbReference type="InterPro" id="IPR012338">
    <property type="entry name" value="Beta-lactam/transpept-like"/>
</dbReference>
<keyword evidence="1" id="KW-0472">Membrane</keyword>
<feature type="transmembrane region" description="Helical" evidence="1">
    <location>
        <begin position="566"/>
        <end position="584"/>
    </location>
</feature>
<keyword evidence="2" id="KW-0732">Signal</keyword>
<dbReference type="Proteomes" id="UP000030907">
    <property type="component" value="Chromosome"/>
</dbReference>
<dbReference type="Gene3D" id="3.40.710.10">
    <property type="entry name" value="DD-peptidase/beta-lactamase superfamily"/>
    <property type="match status" value="1"/>
</dbReference>
<dbReference type="PANTHER" id="PTHR46825">
    <property type="entry name" value="D-ALANYL-D-ALANINE-CARBOXYPEPTIDASE/ENDOPEPTIDASE AMPH"/>
    <property type="match status" value="1"/>
</dbReference>
<feature type="transmembrane region" description="Helical" evidence="1">
    <location>
        <begin position="596"/>
        <end position="621"/>
    </location>
</feature>
<dbReference type="PANTHER" id="PTHR46825:SF9">
    <property type="entry name" value="BETA-LACTAMASE-RELATED DOMAIN-CONTAINING PROTEIN"/>
    <property type="match status" value="1"/>
</dbReference>
<keyword evidence="1" id="KW-0812">Transmembrane</keyword>
<organism evidence="4 5">
    <name type="scientific">Sphingopyxis fribergensis</name>
    <dbReference type="NCBI Taxonomy" id="1515612"/>
    <lineage>
        <taxon>Bacteria</taxon>
        <taxon>Pseudomonadati</taxon>
        <taxon>Pseudomonadota</taxon>
        <taxon>Alphaproteobacteria</taxon>
        <taxon>Sphingomonadales</taxon>
        <taxon>Sphingomonadaceae</taxon>
        <taxon>Sphingopyxis</taxon>
    </lineage>
</organism>
<evidence type="ECO:0000259" key="3">
    <source>
        <dbReference type="Pfam" id="PF00144"/>
    </source>
</evidence>
<proteinExistence type="predicted"/>
<dbReference type="STRING" id="1515612.SKP52_05935"/>
<dbReference type="HOGENOM" id="CLU_022757_1_0_5"/>
<dbReference type="OrthoDB" id="119951at2"/>
<dbReference type="InterPro" id="IPR001466">
    <property type="entry name" value="Beta-lactam-related"/>
</dbReference>
<dbReference type="SUPFAM" id="SSF56601">
    <property type="entry name" value="beta-lactamase/transpeptidase-like"/>
    <property type="match status" value="1"/>
</dbReference>
<evidence type="ECO:0000256" key="1">
    <source>
        <dbReference type="SAM" id="Phobius"/>
    </source>
</evidence>
<feature type="domain" description="Beta-lactamase-related" evidence="3">
    <location>
        <begin position="74"/>
        <end position="381"/>
    </location>
</feature>
<dbReference type="AlphaFoldDB" id="A0A0A7PJK3"/>
<gene>
    <name evidence="4" type="ORF">SKP52_05935</name>
</gene>
<dbReference type="Pfam" id="PF00144">
    <property type="entry name" value="Beta-lactamase"/>
    <property type="match status" value="1"/>
</dbReference>
<feature type="transmembrane region" description="Helical" evidence="1">
    <location>
        <begin position="633"/>
        <end position="659"/>
    </location>
</feature>
<feature type="transmembrane region" description="Helical" evidence="1">
    <location>
        <begin position="524"/>
        <end position="545"/>
    </location>
</feature>
<feature type="chain" id="PRO_5002031851" evidence="2">
    <location>
        <begin position="20"/>
        <end position="661"/>
    </location>
</feature>
<evidence type="ECO:0000313" key="4">
    <source>
        <dbReference type="EMBL" id="AJA08112.1"/>
    </source>
</evidence>
<sequence length="661" mass="72406">MRSLKLFALLPLAMMLGTAATKPATQLAPAIAPKPAAEAQKAAPPVTTPLAPPATLTKQDVDSWLDGFMPFALKRGDLAGAVIVVVKDGQVLTQRGFGYADAARRTPVDPARTLFRPGSVSKLFTWTAVMQQVEAGRIDLDADVNTYLDFKIPLKDGKPVTMRQLMTHTAGFEEHGKLTMFEDKKFQIPLGDLVKGGIPSRIYAPGTTPSYSNYGTALAGYIVERVTKMSFDDYVEQRIFQPLGMANSTFRQPLPKSFAPWMATGYRQLSAGPSKFEIVGPSPAGGLSSTGADMGKFMIAHLNQGAGLMKPETARMMHDTPLTILPPLNRMELGFFETNINGRQVIAHLGDTQLFHTALHLFTNENIGLYMSFNATGEQASVGPVRRALFEDFADRYLPGNEMPATRVDAKTSAEHARMLAGNWLNSRRAETNFYAIASLLGQVKISVGPKGELIVPAARDLNGKPAKWVETAPFVWHNADGHGRLAAEVVGGKVMRWSIDGISPFMVFDRAPASKSAGWIKPALYVSFAILLITLLQWPVSALVRRHYKAPLTLQRRSLLVYRGVRIAAGLVLALVAAWLVSLSTLKALPSYDPWLWFLQIAGLIILVGGTVLAAWNLRIVVREKRGWFRTLWALLLLFAVLAPFYVAWTFGLIAMTVNY</sequence>
<evidence type="ECO:0000256" key="2">
    <source>
        <dbReference type="SAM" id="SignalP"/>
    </source>
</evidence>
<dbReference type="EMBL" id="CP009122">
    <property type="protein sequence ID" value="AJA08112.1"/>
    <property type="molecule type" value="Genomic_DNA"/>
</dbReference>
<dbReference type="KEGG" id="sphk:SKP52_05935"/>
<accession>A0A0A7PJK3</accession>
<protein>
    <submittedName>
        <fullName evidence="4">Penicillin-binding protein, beta-lactamase class C</fullName>
    </submittedName>
</protein>
<keyword evidence="5" id="KW-1185">Reference proteome</keyword>
<reference evidence="4 5" key="1">
    <citation type="journal article" date="2015" name="Int. J. Syst. Evol. Microbiol.">
        <title>Description of Sphingopyxis fribergensis sp. nov. - a soil bacterium with the ability to degrade styrene and phenylacetic acid.</title>
        <authorList>
            <person name="Oelschlagel M."/>
            <person name="Ruckert C."/>
            <person name="Kalinowski J."/>
            <person name="Schmidt G."/>
            <person name="Schlomann M."/>
            <person name="Tischler D."/>
        </authorList>
    </citation>
    <scope>NUCLEOTIDE SEQUENCE [LARGE SCALE GENOMIC DNA]</scope>
    <source>
        <strain evidence="4 5">Kp5.2</strain>
    </source>
</reference>